<dbReference type="Proteomes" id="UP000824091">
    <property type="component" value="Unassembled WGS sequence"/>
</dbReference>
<evidence type="ECO:0000313" key="2">
    <source>
        <dbReference type="Proteomes" id="UP000824091"/>
    </source>
</evidence>
<dbReference type="InterPro" id="IPR007344">
    <property type="entry name" value="GrpB/CoaE"/>
</dbReference>
<gene>
    <name evidence="1" type="ORF">IAD16_05485</name>
</gene>
<dbReference type="Gene3D" id="3.30.460.10">
    <property type="entry name" value="Beta Polymerase, domain 2"/>
    <property type="match status" value="1"/>
</dbReference>
<dbReference type="InterPro" id="IPR043519">
    <property type="entry name" value="NT_sf"/>
</dbReference>
<accession>A0A9D1I4K5</accession>
<name>A0A9D1I4K5_9FIRM</name>
<comment type="caution">
    <text evidence="1">The sequence shown here is derived from an EMBL/GenBank/DDBJ whole genome shotgun (WGS) entry which is preliminary data.</text>
</comment>
<dbReference type="PANTHER" id="PTHR34822:SF1">
    <property type="entry name" value="GRPB FAMILY PROTEIN"/>
    <property type="match status" value="1"/>
</dbReference>
<dbReference type="Pfam" id="PF04229">
    <property type="entry name" value="GrpB"/>
    <property type="match status" value="1"/>
</dbReference>
<dbReference type="AlphaFoldDB" id="A0A9D1I4K5"/>
<reference evidence="1" key="2">
    <citation type="journal article" date="2021" name="PeerJ">
        <title>Extensive microbial diversity within the chicken gut microbiome revealed by metagenomics and culture.</title>
        <authorList>
            <person name="Gilroy R."/>
            <person name="Ravi A."/>
            <person name="Getino M."/>
            <person name="Pursley I."/>
            <person name="Horton D.L."/>
            <person name="Alikhan N.F."/>
            <person name="Baker D."/>
            <person name="Gharbi K."/>
            <person name="Hall N."/>
            <person name="Watson M."/>
            <person name="Adriaenssens E.M."/>
            <person name="Foster-Nyarko E."/>
            <person name="Jarju S."/>
            <person name="Secka A."/>
            <person name="Antonio M."/>
            <person name="Oren A."/>
            <person name="Chaudhuri R.R."/>
            <person name="La Ragione R."/>
            <person name="Hildebrand F."/>
            <person name="Pallen M.J."/>
        </authorList>
    </citation>
    <scope>NUCLEOTIDE SEQUENCE</scope>
    <source>
        <strain evidence="1">11300</strain>
    </source>
</reference>
<protein>
    <submittedName>
        <fullName evidence="1">GrpB family protein</fullName>
    </submittedName>
</protein>
<dbReference type="PANTHER" id="PTHR34822">
    <property type="entry name" value="GRPB DOMAIN PROTEIN (AFU_ORTHOLOGUE AFUA_1G01530)"/>
    <property type="match status" value="1"/>
</dbReference>
<dbReference type="EMBL" id="DVMO01000081">
    <property type="protein sequence ID" value="HIU27812.1"/>
    <property type="molecule type" value="Genomic_DNA"/>
</dbReference>
<evidence type="ECO:0000313" key="1">
    <source>
        <dbReference type="EMBL" id="HIU27812.1"/>
    </source>
</evidence>
<organism evidence="1 2">
    <name type="scientific">Candidatus Fimisoma avicola</name>
    <dbReference type="NCBI Taxonomy" id="2840826"/>
    <lineage>
        <taxon>Bacteria</taxon>
        <taxon>Bacillati</taxon>
        <taxon>Bacillota</taxon>
        <taxon>Clostridia</taxon>
        <taxon>Eubacteriales</taxon>
        <taxon>Candidatus Fimisoma</taxon>
    </lineage>
</organism>
<sequence length="178" mass="20875">MTQHIKIVPYDINWPWMFETESMRIRQILGPNCAAIYHIGSTSVPGLAAKPVIDIMPVVFELETVDAAAGEFEKAGYEYMGEFGITGRRYLRKGGCERTHQVHIFRQEDRYNIGRHLAFRDYLRCHCEEAERYARLKICLAERYPYDIEGYCDGKEKFVKEMEEKALIWAAKNEYEYV</sequence>
<dbReference type="SUPFAM" id="SSF81301">
    <property type="entry name" value="Nucleotidyltransferase"/>
    <property type="match status" value="1"/>
</dbReference>
<proteinExistence type="predicted"/>
<reference evidence="1" key="1">
    <citation type="submission" date="2020-10" db="EMBL/GenBank/DDBJ databases">
        <authorList>
            <person name="Gilroy R."/>
        </authorList>
    </citation>
    <scope>NUCLEOTIDE SEQUENCE</scope>
    <source>
        <strain evidence="1">11300</strain>
    </source>
</reference>